<evidence type="ECO:0000256" key="1">
    <source>
        <dbReference type="ARBA" id="ARBA00001917"/>
    </source>
</evidence>
<dbReference type="GO" id="GO:0020037">
    <property type="term" value="F:heme binding"/>
    <property type="evidence" value="ECO:0007669"/>
    <property type="project" value="UniProtKB-UniRule"/>
</dbReference>
<dbReference type="Proteomes" id="UP000054321">
    <property type="component" value="Unassembled WGS sequence"/>
</dbReference>
<reference evidence="20 21" key="1">
    <citation type="submission" date="2014-04" db="EMBL/GenBank/DDBJ databases">
        <authorList>
            <consortium name="DOE Joint Genome Institute"/>
            <person name="Kuo A."/>
            <person name="Martino E."/>
            <person name="Perotto S."/>
            <person name="Kohler A."/>
            <person name="Nagy L.G."/>
            <person name="Floudas D."/>
            <person name="Copeland A."/>
            <person name="Barry K.W."/>
            <person name="Cichocki N."/>
            <person name="Veneault-Fourrey C."/>
            <person name="LaButti K."/>
            <person name="Lindquist E.A."/>
            <person name="Lipzen A."/>
            <person name="Lundell T."/>
            <person name="Morin E."/>
            <person name="Murat C."/>
            <person name="Sun H."/>
            <person name="Tunlid A."/>
            <person name="Henrissat B."/>
            <person name="Grigoriev I.V."/>
            <person name="Hibbett D.S."/>
            <person name="Martin F."/>
            <person name="Nordberg H.P."/>
            <person name="Cantor M.N."/>
            <person name="Hua S.X."/>
        </authorList>
    </citation>
    <scope>NUCLEOTIDE SEQUENCE [LARGE SCALE GENOMIC DNA]</scope>
    <source>
        <strain evidence="20 21">Zn</strain>
    </source>
</reference>
<dbReference type="SUPFAM" id="SSF51395">
    <property type="entry name" value="FMN-linked oxidoreductases"/>
    <property type="match status" value="1"/>
</dbReference>
<dbReference type="EC" id="1.1.2.3" evidence="15"/>
<comment type="catalytic activity">
    <reaction evidence="12">
        <text>(S)-lactate + 2 Fe(III)-[cytochrome c] = 2 Fe(II)-[cytochrome c] + pyruvate + 2 H(+)</text>
        <dbReference type="Rhea" id="RHEA:19909"/>
        <dbReference type="Rhea" id="RHEA-COMP:10350"/>
        <dbReference type="Rhea" id="RHEA-COMP:14399"/>
        <dbReference type="ChEBI" id="CHEBI:15361"/>
        <dbReference type="ChEBI" id="CHEBI:15378"/>
        <dbReference type="ChEBI" id="CHEBI:16651"/>
        <dbReference type="ChEBI" id="CHEBI:29033"/>
        <dbReference type="ChEBI" id="CHEBI:29034"/>
        <dbReference type="EC" id="1.1.2.3"/>
    </reaction>
    <physiologicalReaction direction="left-to-right" evidence="12">
        <dbReference type="Rhea" id="RHEA:19910"/>
    </physiologicalReaction>
</comment>
<comment type="cofactor">
    <cofactor evidence="1">
        <name>FMN</name>
        <dbReference type="ChEBI" id="CHEBI:58210"/>
    </cofactor>
</comment>
<keyword evidence="21" id="KW-1185">Reference proteome</keyword>
<evidence type="ECO:0000256" key="4">
    <source>
        <dbReference type="ARBA" id="ARBA00011881"/>
    </source>
</evidence>
<protein>
    <recommendedName>
        <fullName evidence="16">L-lactate dehydrogenase (cytochrome)</fullName>
        <ecNumber evidence="15">1.1.2.3</ecNumber>
    </recommendedName>
</protein>
<dbReference type="SUPFAM" id="SSF55856">
    <property type="entry name" value="Cytochrome b5-like heme/steroid binding domain"/>
    <property type="match status" value="1"/>
</dbReference>
<evidence type="ECO:0000256" key="5">
    <source>
        <dbReference type="ARBA" id="ARBA00022617"/>
    </source>
</evidence>
<keyword evidence="9" id="KW-0560">Oxidoreductase</keyword>
<dbReference type="InParanoid" id="A0A0C3I0Y9"/>
<comment type="similarity">
    <text evidence="17">Belongs to the cytochrome b5 family.</text>
</comment>
<name>A0A0C3I0Y9_OIDMZ</name>
<dbReference type="OrthoDB" id="1925334at2759"/>
<evidence type="ECO:0000256" key="13">
    <source>
        <dbReference type="ARBA" id="ARBA00061137"/>
    </source>
</evidence>
<reference evidence="21" key="2">
    <citation type="submission" date="2015-01" db="EMBL/GenBank/DDBJ databases">
        <title>Evolutionary Origins and Diversification of the Mycorrhizal Mutualists.</title>
        <authorList>
            <consortium name="DOE Joint Genome Institute"/>
            <consortium name="Mycorrhizal Genomics Consortium"/>
            <person name="Kohler A."/>
            <person name="Kuo A."/>
            <person name="Nagy L.G."/>
            <person name="Floudas D."/>
            <person name="Copeland A."/>
            <person name="Barry K.W."/>
            <person name="Cichocki N."/>
            <person name="Veneault-Fourrey C."/>
            <person name="LaButti K."/>
            <person name="Lindquist E.A."/>
            <person name="Lipzen A."/>
            <person name="Lundell T."/>
            <person name="Morin E."/>
            <person name="Murat C."/>
            <person name="Riley R."/>
            <person name="Ohm R."/>
            <person name="Sun H."/>
            <person name="Tunlid A."/>
            <person name="Henrissat B."/>
            <person name="Grigoriev I.V."/>
            <person name="Hibbett D.S."/>
            <person name="Martin F."/>
        </authorList>
    </citation>
    <scope>NUCLEOTIDE SEQUENCE [LARGE SCALE GENOMIC DNA]</scope>
    <source>
        <strain evidence="21">Zn</strain>
    </source>
</reference>
<evidence type="ECO:0000256" key="8">
    <source>
        <dbReference type="ARBA" id="ARBA00022723"/>
    </source>
</evidence>
<keyword evidence="10 17" id="KW-0408">Iron</keyword>
<dbReference type="PANTHER" id="PTHR10578">
    <property type="entry name" value="S -2-HYDROXY-ACID OXIDASE-RELATED"/>
    <property type="match status" value="1"/>
</dbReference>
<dbReference type="GO" id="GO:0005758">
    <property type="term" value="C:mitochondrial intermembrane space"/>
    <property type="evidence" value="ECO:0007669"/>
    <property type="project" value="UniProtKB-SubCell"/>
</dbReference>
<dbReference type="PROSITE" id="PS50255">
    <property type="entry name" value="CYTOCHROME_B5_2"/>
    <property type="match status" value="1"/>
</dbReference>
<dbReference type="PROSITE" id="PS00191">
    <property type="entry name" value="CYTOCHROME_B5_1"/>
    <property type="match status" value="1"/>
</dbReference>
<dbReference type="InterPro" id="IPR013785">
    <property type="entry name" value="Aldolase_TIM"/>
</dbReference>
<dbReference type="InterPro" id="IPR001199">
    <property type="entry name" value="Cyt_B5-like_heme/steroid-bd"/>
</dbReference>
<evidence type="ECO:0000259" key="18">
    <source>
        <dbReference type="PROSITE" id="PS50255"/>
    </source>
</evidence>
<evidence type="ECO:0000256" key="6">
    <source>
        <dbReference type="ARBA" id="ARBA00022630"/>
    </source>
</evidence>
<keyword evidence="8 17" id="KW-0479">Metal-binding</keyword>
<dbReference type="PANTHER" id="PTHR10578:SF104">
    <property type="entry name" value="CYTOCHROME B2, MITOCHONDRIAL-RELATED"/>
    <property type="match status" value="1"/>
</dbReference>
<keyword evidence="7" id="KW-0288">FMN</keyword>
<dbReference type="STRING" id="913774.A0A0C3I0Y9"/>
<dbReference type="Pfam" id="PF00173">
    <property type="entry name" value="Cyt-b5"/>
    <property type="match status" value="1"/>
</dbReference>
<dbReference type="InterPro" id="IPR000262">
    <property type="entry name" value="FMN-dep_DH"/>
</dbReference>
<dbReference type="PROSITE" id="PS51349">
    <property type="entry name" value="FMN_HYDROXY_ACID_DH_2"/>
    <property type="match status" value="1"/>
</dbReference>
<evidence type="ECO:0000256" key="14">
    <source>
        <dbReference type="ARBA" id="ARBA00061589"/>
    </source>
</evidence>
<proteinExistence type="inferred from homology"/>
<feature type="domain" description="Cytochrome b5 heme-binding" evidence="18">
    <location>
        <begin position="1"/>
        <end position="76"/>
    </location>
</feature>
<evidence type="ECO:0000256" key="9">
    <source>
        <dbReference type="ARBA" id="ARBA00023002"/>
    </source>
</evidence>
<dbReference type="GO" id="GO:0004460">
    <property type="term" value="F:L-lactate dehydrogenase (cytochrome) activity"/>
    <property type="evidence" value="ECO:0007669"/>
    <property type="project" value="UniProtKB-EC"/>
</dbReference>
<evidence type="ECO:0000256" key="3">
    <source>
        <dbReference type="ARBA" id="ARBA00004569"/>
    </source>
</evidence>
<dbReference type="Gene3D" id="3.20.20.70">
    <property type="entry name" value="Aldolase class I"/>
    <property type="match status" value="1"/>
</dbReference>
<dbReference type="GO" id="GO:0046872">
    <property type="term" value="F:metal ion binding"/>
    <property type="evidence" value="ECO:0007669"/>
    <property type="project" value="UniProtKB-UniRule"/>
</dbReference>
<comment type="similarity">
    <text evidence="13">In the C-terminal section; belongs to the FMN-dependent alpha-hydroxy acid dehydrogenase family.</text>
</comment>
<dbReference type="CDD" id="cd02922">
    <property type="entry name" value="FCB2_FMN"/>
    <property type="match status" value="1"/>
</dbReference>
<evidence type="ECO:0000256" key="10">
    <source>
        <dbReference type="ARBA" id="ARBA00023004"/>
    </source>
</evidence>
<evidence type="ECO:0000259" key="19">
    <source>
        <dbReference type="PROSITE" id="PS51349"/>
    </source>
</evidence>
<evidence type="ECO:0000256" key="11">
    <source>
        <dbReference type="ARBA" id="ARBA00023128"/>
    </source>
</evidence>
<keyword evidence="5 17" id="KW-0349">Heme</keyword>
<dbReference type="InterPro" id="IPR018506">
    <property type="entry name" value="Cyt_B5_heme-BS"/>
</dbReference>
<dbReference type="HOGENOM" id="CLU_020639_1_1_1"/>
<dbReference type="Pfam" id="PF01070">
    <property type="entry name" value="FMN_dh"/>
    <property type="match status" value="1"/>
</dbReference>
<evidence type="ECO:0000256" key="12">
    <source>
        <dbReference type="ARBA" id="ARBA00052399"/>
    </source>
</evidence>
<evidence type="ECO:0000313" key="21">
    <source>
        <dbReference type="Proteomes" id="UP000054321"/>
    </source>
</evidence>
<evidence type="ECO:0000313" key="20">
    <source>
        <dbReference type="EMBL" id="KIN08745.1"/>
    </source>
</evidence>
<organism evidence="20 21">
    <name type="scientific">Oidiodendron maius (strain Zn)</name>
    <dbReference type="NCBI Taxonomy" id="913774"/>
    <lineage>
        <taxon>Eukaryota</taxon>
        <taxon>Fungi</taxon>
        <taxon>Dikarya</taxon>
        <taxon>Ascomycota</taxon>
        <taxon>Pezizomycotina</taxon>
        <taxon>Leotiomycetes</taxon>
        <taxon>Leotiomycetes incertae sedis</taxon>
        <taxon>Myxotrichaceae</taxon>
        <taxon>Oidiodendron</taxon>
    </lineage>
</organism>
<evidence type="ECO:0000256" key="15">
    <source>
        <dbReference type="ARBA" id="ARBA00066458"/>
    </source>
</evidence>
<comment type="subunit">
    <text evidence="4">Homotetramer.</text>
</comment>
<accession>A0A0C3I0Y9</accession>
<dbReference type="InterPro" id="IPR037458">
    <property type="entry name" value="L-MDH/L-LDH_FMN-bd"/>
</dbReference>
<dbReference type="InterPro" id="IPR037396">
    <property type="entry name" value="FMN_HAD"/>
</dbReference>
<evidence type="ECO:0000256" key="7">
    <source>
        <dbReference type="ARBA" id="ARBA00022643"/>
    </source>
</evidence>
<comment type="cofactor">
    <cofactor evidence="2">
        <name>heme b</name>
        <dbReference type="ChEBI" id="CHEBI:60344"/>
    </cofactor>
</comment>
<feature type="domain" description="FMN hydroxy acid dehydrogenase" evidence="19">
    <location>
        <begin position="95"/>
        <end position="451"/>
    </location>
</feature>
<dbReference type="SMART" id="SM01117">
    <property type="entry name" value="Cyt-b5"/>
    <property type="match status" value="1"/>
</dbReference>
<dbReference type="FunFam" id="3.20.20.70:FF:000062">
    <property type="entry name" value="Cytochrome b2, mitochondrial, putative"/>
    <property type="match status" value="1"/>
</dbReference>
<evidence type="ECO:0000256" key="16">
    <source>
        <dbReference type="ARBA" id="ARBA00068515"/>
    </source>
</evidence>
<evidence type="ECO:0000256" key="2">
    <source>
        <dbReference type="ARBA" id="ARBA00001970"/>
    </source>
</evidence>
<gene>
    <name evidence="20" type="ORF">OIDMADRAFT_108429</name>
</gene>
<dbReference type="AlphaFoldDB" id="A0A0C3I0Y9"/>
<dbReference type="EMBL" id="KN832870">
    <property type="protein sequence ID" value="KIN08745.1"/>
    <property type="molecule type" value="Genomic_DNA"/>
</dbReference>
<dbReference type="Gene3D" id="3.10.120.10">
    <property type="entry name" value="Cytochrome b5-like heme/steroid binding domain"/>
    <property type="match status" value="1"/>
</dbReference>
<comment type="subcellular location">
    <subcellularLocation>
        <location evidence="3">Mitochondrion intermembrane space</location>
    </subcellularLocation>
</comment>
<keyword evidence="6" id="KW-0285">Flavoprotein</keyword>
<keyword evidence="11" id="KW-0496">Mitochondrion</keyword>
<evidence type="ECO:0000256" key="17">
    <source>
        <dbReference type="RuleBase" id="RU362121"/>
    </source>
</evidence>
<dbReference type="InterPro" id="IPR036400">
    <property type="entry name" value="Cyt_B5-like_heme/steroid_sf"/>
</dbReference>
<sequence length="461" mass="50294">MLSAKEVAEHSEKDSCWVIIHEKIYDVTGFLDSHPGGAHVFLRQKSRDITADYDLVHSPELVHQTLPASASLGDVDPATVSQIKYLDTQAVTETEGDPVLLNLKDFELAAERKVTATAWAYFESAADDEISKAHNLRAFRKVTLRPRILRNVENINARITILGKSSSMPIFVAPCGLNKLAHPQGECGITSAAGKAGLIQVISTGASMSPESIMAARIDKSQPVFFQLYVNKDIEKSKSLIRRVEKLGFSSIWLTVDSPVLGKRERDGRIKARDNVIFKNNAGSGGIAKSTTGYISSRLDWNDIEWIRNETSLPLVIKGIQSVEDAILAHRHGVQAIVLSNHGGRSQDTSQAPLLTLLEIRKFAPFLIKDKMEIYIDGGIRRGTDIVKALALGANAVGLGRPFLHALAVGGEEGVRKMIEILQEELHTNMALSGATSVAEIVPDMVNASRLERELIGAAKL</sequence>
<comment type="similarity">
    <text evidence="14">In the N-terminal section; belongs to the cytochrome b5 family.</text>
</comment>